<reference evidence="2" key="1">
    <citation type="submission" date="2023-03" db="EMBL/GenBank/DDBJ databases">
        <title>Massive genome expansion in bonnet fungi (Mycena s.s.) driven by repeated elements and novel gene families across ecological guilds.</title>
        <authorList>
            <consortium name="Lawrence Berkeley National Laboratory"/>
            <person name="Harder C.B."/>
            <person name="Miyauchi S."/>
            <person name="Viragh M."/>
            <person name="Kuo A."/>
            <person name="Thoen E."/>
            <person name="Andreopoulos B."/>
            <person name="Lu D."/>
            <person name="Skrede I."/>
            <person name="Drula E."/>
            <person name="Henrissat B."/>
            <person name="Morin E."/>
            <person name="Kohler A."/>
            <person name="Barry K."/>
            <person name="LaButti K."/>
            <person name="Morin E."/>
            <person name="Salamov A."/>
            <person name="Lipzen A."/>
            <person name="Mereny Z."/>
            <person name="Hegedus B."/>
            <person name="Baldrian P."/>
            <person name="Stursova M."/>
            <person name="Weitz H."/>
            <person name="Taylor A."/>
            <person name="Grigoriev I.V."/>
            <person name="Nagy L.G."/>
            <person name="Martin F."/>
            <person name="Kauserud H."/>
        </authorList>
    </citation>
    <scope>NUCLEOTIDE SEQUENCE</scope>
    <source>
        <strain evidence="2">CBHHK173m</strain>
    </source>
</reference>
<feature type="chain" id="PRO_5042220781" evidence="1">
    <location>
        <begin position="23"/>
        <end position="186"/>
    </location>
</feature>
<evidence type="ECO:0000256" key="1">
    <source>
        <dbReference type="SAM" id="SignalP"/>
    </source>
</evidence>
<organism evidence="2 3">
    <name type="scientific">Mycena belliarum</name>
    <dbReference type="NCBI Taxonomy" id="1033014"/>
    <lineage>
        <taxon>Eukaryota</taxon>
        <taxon>Fungi</taxon>
        <taxon>Dikarya</taxon>
        <taxon>Basidiomycota</taxon>
        <taxon>Agaricomycotina</taxon>
        <taxon>Agaricomycetes</taxon>
        <taxon>Agaricomycetidae</taxon>
        <taxon>Agaricales</taxon>
        <taxon>Marasmiineae</taxon>
        <taxon>Mycenaceae</taxon>
        <taxon>Mycena</taxon>
    </lineage>
</organism>
<dbReference type="Proteomes" id="UP001222325">
    <property type="component" value="Unassembled WGS sequence"/>
</dbReference>
<accession>A0AAD6U426</accession>
<evidence type="ECO:0000313" key="3">
    <source>
        <dbReference type="Proteomes" id="UP001222325"/>
    </source>
</evidence>
<proteinExistence type="predicted"/>
<keyword evidence="1" id="KW-0732">Signal</keyword>
<dbReference type="EMBL" id="JARJCN010000039">
    <property type="protein sequence ID" value="KAJ7083990.1"/>
    <property type="molecule type" value="Genomic_DNA"/>
</dbReference>
<comment type="caution">
    <text evidence="2">The sequence shown here is derived from an EMBL/GenBank/DDBJ whole genome shotgun (WGS) entry which is preliminary data.</text>
</comment>
<protein>
    <submittedName>
        <fullName evidence="2">Uncharacterized protein</fullName>
    </submittedName>
</protein>
<feature type="signal peptide" evidence="1">
    <location>
        <begin position="1"/>
        <end position="22"/>
    </location>
</feature>
<gene>
    <name evidence="2" type="ORF">B0H15DRAFT_1023945</name>
</gene>
<name>A0AAD6U426_9AGAR</name>
<evidence type="ECO:0000313" key="2">
    <source>
        <dbReference type="EMBL" id="KAJ7083990.1"/>
    </source>
</evidence>
<keyword evidence="3" id="KW-1185">Reference proteome</keyword>
<dbReference type="AlphaFoldDB" id="A0AAD6U426"/>
<sequence length="186" mass="19677">MVSPLIALLCATLLDLASTSRAITCSPPVSTNVSFANLDLSSQGGSLPPGPMELGLDGSEQNFLFWVPVSAVGKWNLVPSDSDLFLIQHTDVPNLSLTVIQAAGGAQLSNRTEDSRQKWNVTCTTCPESGFANNCTFKNTGDQPAGPSGVQTEVCILNERLKELGNATIIGDCTPSVLNLTINYHL</sequence>